<dbReference type="GO" id="GO:0003729">
    <property type="term" value="F:mRNA binding"/>
    <property type="evidence" value="ECO:0007669"/>
    <property type="project" value="TreeGrafter"/>
</dbReference>
<evidence type="ECO:0000256" key="3">
    <source>
        <dbReference type="ARBA" id="ARBA00023274"/>
    </source>
</evidence>
<dbReference type="PROSITE" id="PS00783">
    <property type="entry name" value="RIBOSOMAL_L13"/>
    <property type="match status" value="1"/>
</dbReference>
<reference evidence="8 9" key="1">
    <citation type="submission" date="2017-07" db="EMBL/GenBank/DDBJ databases">
        <title>Fictibacillus sp. nov. GDSW-R2A3 Genome sequencing and assembly.</title>
        <authorList>
            <person name="Mayilraj S."/>
        </authorList>
    </citation>
    <scope>NUCLEOTIDE SEQUENCE [LARGE SCALE GENOMIC DNA]</scope>
    <source>
        <strain evidence="8 9">GDSW-R2A3</strain>
    </source>
</reference>
<dbReference type="PIRSF" id="PIRSF002181">
    <property type="entry name" value="Ribosomal_L13"/>
    <property type="match status" value="1"/>
</dbReference>
<evidence type="ECO:0000256" key="7">
    <source>
        <dbReference type="RuleBase" id="RU003878"/>
    </source>
</evidence>
<evidence type="ECO:0000256" key="5">
    <source>
        <dbReference type="HAMAP-Rule" id="MF_01366"/>
    </source>
</evidence>
<dbReference type="GO" id="GO:0017148">
    <property type="term" value="P:negative regulation of translation"/>
    <property type="evidence" value="ECO:0007669"/>
    <property type="project" value="TreeGrafter"/>
</dbReference>
<dbReference type="InterPro" id="IPR023563">
    <property type="entry name" value="Ribosomal_uL13_CS"/>
</dbReference>
<dbReference type="NCBIfam" id="TIGR01066">
    <property type="entry name" value="rplM_bact"/>
    <property type="match status" value="1"/>
</dbReference>
<dbReference type="Pfam" id="PF00572">
    <property type="entry name" value="Ribosomal_L13"/>
    <property type="match status" value="1"/>
</dbReference>
<gene>
    <name evidence="5 7" type="primary">rplM</name>
    <name evidence="8" type="ORF">CGZ90_14030</name>
</gene>
<sequence>MRTTFMAKAAEVERKWYVIDAEGKTLGRLASEVASILRGKHKPIFTPHVDTGDHVIIINAEKIHLTGKKLSDKIYYRHTGHPGGLRTRTALEMRTTRPTQMLELAIKGMLPKNSLGRQMFKKLHVYAGTEHNHQAQKPENYELRG</sequence>
<evidence type="ECO:0000313" key="9">
    <source>
        <dbReference type="Proteomes" id="UP000215059"/>
    </source>
</evidence>
<keyword evidence="3 5" id="KW-0687">Ribonucleoprotein</keyword>
<dbReference type="InterPro" id="IPR036899">
    <property type="entry name" value="Ribosomal_uL13_sf"/>
</dbReference>
<dbReference type="PANTHER" id="PTHR11545:SF2">
    <property type="entry name" value="LARGE RIBOSOMAL SUBUNIT PROTEIN UL13M"/>
    <property type="match status" value="1"/>
</dbReference>
<accession>A0A235F6W6</accession>
<dbReference type="RefSeq" id="WP_094253163.1">
    <property type="nucleotide sequence ID" value="NZ_JBHLXL010000007.1"/>
</dbReference>
<name>A0A235F6W6_9BACL</name>
<comment type="similarity">
    <text evidence="1 5 6">Belongs to the universal ribosomal protein uL13 family.</text>
</comment>
<dbReference type="HAMAP" id="MF_01366">
    <property type="entry name" value="Ribosomal_uL13"/>
    <property type="match status" value="1"/>
</dbReference>
<evidence type="ECO:0000256" key="2">
    <source>
        <dbReference type="ARBA" id="ARBA00022980"/>
    </source>
</evidence>
<dbReference type="PANTHER" id="PTHR11545">
    <property type="entry name" value="RIBOSOMAL PROTEIN L13"/>
    <property type="match status" value="1"/>
</dbReference>
<dbReference type="AlphaFoldDB" id="A0A235F6W6"/>
<dbReference type="Proteomes" id="UP000215059">
    <property type="component" value="Unassembled WGS sequence"/>
</dbReference>
<keyword evidence="9" id="KW-1185">Reference proteome</keyword>
<dbReference type="OrthoDB" id="9801330at2"/>
<dbReference type="GO" id="GO:0006412">
    <property type="term" value="P:translation"/>
    <property type="evidence" value="ECO:0007669"/>
    <property type="project" value="UniProtKB-UniRule"/>
</dbReference>
<protein>
    <recommendedName>
        <fullName evidence="4 5">Large ribosomal subunit protein uL13</fullName>
    </recommendedName>
</protein>
<keyword evidence="2 5" id="KW-0689">Ribosomal protein</keyword>
<dbReference type="FunFam" id="3.90.1180.10:FF:000001">
    <property type="entry name" value="50S ribosomal protein L13"/>
    <property type="match status" value="1"/>
</dbReference>
<organism evidence="8 9">
    <name type="scientific">Fictibacillus aquaticus</name>
    <dbReference type="NCBI Taxonomy" id="2021314"/>
    <lineage>
        <taxon>Bacteria</taxon>
        <taxon>Bacillati</taxon>
        <taxon>Bacillota</taxon>
        <taxon>Bacilli</taxon>
        <taxon>Bacillales</taxon>
        <taxon>Fictibacillaceae</taxon>
        <taxon>Fictibacillus</taxon>
    </lineage>
</organism>
<dbReference type="SUPFAM" id="SSF52161">
    <property type="entry name" value="Ribosomal protein L13"/>
    <property type="match status" value="1"/>
</dbReference>
<proteinExistence type="inferred from homology"/>
<evidence type="ECO:0000256" key="4">
    <source>
        <dbReference type="ARBA" id="ARBA00035201"/>
    </source>
</evidence>
<dbReference type="InterPro" id="IPR005823">
    <property type="entry name" value="Ribosomal_uL13_bac-type"/>
</dbReference>
<dbReference type="EMBL" id="NOII01000006">
    <property type="protein sequence ID" value="OYD57040.1"/>
    <property type="molecule type" value="Genomic_DNA"/>
</dbReference>
<evidence type="ECO:0000313" key="8">
    <source>
        <dbReference type="EMBL" id="OYD57040.1"/>
    </source>
</evidence>
<dbReference type="GO" id="GO:0003735">
    <property type="term" value="F:structural constituent of ribosome"/>
    <property type="evidence" value="ECO:0007669"/>
    <property type="project" value="InterPro"/>
</dbReference>
<comment type="subunit">
    <text evidence="5">Part of the 50S ribosomal subunit.</text>
</comment>
<dbReference type="CDD" id="cd00392">
    <property type="entry name" value="Ribosomal_L13"/>
    <property type="match status" value="1"/>
</dbReference>
<dbReference type="InterPro" id="IPR005822">
    <property type="entry name" value="Ribosomal_uL13"/>
</dbReference>
<comment type="function">
    <text evidence="5 7">This protein is one of the early assembly proteins of the 50S ribosomal subunit, although it is not seen to bind rRNA by itself. It is important during the early stages of 50S assembly.</text>
</comment>
<evidence type="ECO:0000256" key="1">
    <source>
        <dbReference type="ARBA" id="ARBA00006227"/>
    </source>
</evidence>
<evidence type="ECO:0000256" key="6">
    <source>
        <dbReference type="RuleBase" id="RU003877"/>
    </source>
</evidence>
<dbReference type="GO" id="GO:0022625">
    <property type="term" value="C:cytosolic large ribosomal subunit"/>
    <property type="evidence" value="ECO:0007669"/>
    <property type="project" value="TreeGrafter"/>
</dbReference>
<comment type="caution">
    <text evidence="8">The sequence shown here is derived from an EMBL/GenBank/DDBJ whole genome shotgun (WGS) entry which is preliminary data.</text>
</comment>
<dbReference type="Gene3D" id="3.90.1180.10">
    <property type="entry name" value="Ribosomal protein L13"/>
    <property type="match status" value="1"/>
</dbReference>